<dbReference type="GO" id="GO:0005886">
    <property type="term" value="C:plasma membrane"/>
    <property type="evidence" value="ECO:0007669"/>
    <property type="project" value="UniProtKB-SubCell"/>
</dbReference>
<keyword evidence="3 6" id="KW-0812">Transmembrane</keyword>
<evidence type="ECO:0000313" key="8">
    <source>
        <dbReference type="Proteomes" id="UP000037175"/>
    </source>
</evidence>
<feature type="transmembrane region" description="Helical" evidence="6">
    <location>
        <begin position="238"/>
        <end position="258"/>
    </location>
</feature>
<protein>
    <submittedName>
        <fullName evidence="7">Inner-membrane translocator</fullName>
    </submittedName>
</protein>
<evidence type="ECO:0000256" key="2">
    <source>
        <dbReference type="ARBA" id="ARBA00022475"/>
    </source>
</evidence>
<dbReference type="AlphaFoldDB" id="A0A0L6W0F7"/>
<feature type="transmembrane region" description="Helical" evidence="6">
    <location>
        <begin position="190"/>
        <end position="210"/>
    </location>
</feature>
<accession>A0A0L6W0F7</accession>
<comment type="subcellular location">
    <subcellularLocation>
        <location evidence="1">Cell membrane</location>
        <topology evidence="1">Multi-pass membrane protein</topology>
    </subcellularLocation>
</comment>
<dbReference type="Proteomes" id="UP000037175">
    <property type="component" value="Unassembled WGS sequence"/>
</dbReference>
<evidence type="ECO:0000256" key="6">
    <source>
        <dbReference type="SAM" id="Phobius"/>
    </source>
</evidence>
<keyword evidence="8" id="KW-1185">Reference proteome</keyword>
<evidence type="ECO:0000256" key="4">
    <source>
        <dbReference type="ARBA" id="ARBA00022989"/>
    </source>
</evidence>
<dbReference type="InterPro" id="IPR017778">
    <property type="entry name" value="ABC_transptr_urea_perm_UrtC"/>
</dbReference>
<dbReference type="InterPro" id="IPR001851">
    <property type="entry name" value="ABC_transp_permease"/>
</dbReference>
<reference evidence="8" key="1">
    <citation type="submission" date="2015-07" db="EMBL/GenBank/DDBJ databases">
        <title>Complete Genome of Thermincola ferriacetica strain Z-0001T.</title>
        <authorList>
            <person name="Lusk B."/>
            <person name="Badalamenti J.P."/>
            <person name="Parameswaran P."/>
            <person name="Bond D.R."/>
            <person name="Torres C.I."/>
        </authorList>
    </citation>
    <scope>NUCLEOTIDE SEQUENCE [LARGE SCALE GENOMIC DNA]</scope>
    <source>
        <strain evidence="8">Z-0001</strain>
    </source>
</reference>
<gene>
    <name evidence="7" type="ORF">Tfer_2425</name>
</gene>
<evidence type="ECO:0000256" key="1">
    <source>
        <dbReference type="ARBA" id="ARBA00004651"/>
    </source>
</evidence>
<sequence length="380" mass="41498">MGKISKHLISWENWLFVFTAFLLLAVAPLTLSEFRLNLLGKFLAYAILALGIDLIWGYTGILSLGHGVYFGLGAYSMAMYLKLEASGGQLPDFMSWSGLTELPWFWKPFQHAWFAVPMTIILPVTLAVILGFLTFRNRIKGVYFSILSQALAIIFVTLFIGQQPYTGGTNGLTSYKTIFGFSLASSKTQMTLYTVTVLVLGLAFLFCRGLTRARFGRILMAIRDGENRVRFTGYDPTVYKVFVYAVSAALAGIAGALFVTQVGIISPAMMGIVPSIEMAVWVAVGGRGTLVGAVVGAILVNAAKSSFSETFPDAWSYFIGALFVGVVLLFPDGMMGLLKKIRGRFEASGTHTNTVQTGTINTKEGRLYGGYDTVLGKRYR</sequence>
<dbReference type="GO" id="GO:0015658">
    <property type="term" value="F:branched-chain amino acid transmembrane transporter activity"/>
    <property type="evidence" value="ECO:0007669"/>
    <property type="project" value="InterPro"/>
</dbReference>
<dbReference type="PANTHER" id="PTHR30482">
    <property type="entry name" value="HIGH-AFFINITY BRANCHED-CHAIN AMINO ACID TRANSPORT SYSTEM PERMEASE"/>
    <property type="match status" value="1"/>
</dbReference>
<dbReference type="RefSeq" id="WP_052218550.1">
    <property type="nucleotide sequence ID" value="NZ_LGTE01000019.1"/>
</dbReference>
<dbReference type="NCBIfam" id="TIGR03408">
    <property type="entry name" value="urea_trans_UrtC"/>
    <property type="match status" value="1"/>
</dbReference>
<dbReference type="CDD" id="cd06581">
    <property type="entry name" value="TM_PBP1_LivM_like"/>
    <property type="match status" value="1"/>
</dbReference>
<keyword evidence="4 6" id="KW-1133">Transmembrane helix</keyword>
<dbReference type="EMBL" id="LGTE01000019">
    <property type="protein sequence ID" value="KNZ68936.1"/>
    <property type="molecule type" value="Genomic_DNA"/>
</dbReference>
<dbReference type="InterPro" id="IPR043428">
    <property type="entry name" value="LivM-like"/>
</dbReference>
<keyword evidence="5 6" id="KW-0472">Membrane</keyword>
<name>A0A0L6W0F7_9FIRM</name>
<feature type="transmembrane region" description="Helical" evidence="6">
    <location>
        <begin position="43"/>
        <end position="72"/>
    </location>
</feature>
<dbReference type="PATRIC" id="fig|281456.6.peg.2572"/>
<comment type="caution">
    <text evidence="7">The sequence shown here is derived from an EMBL/GenBank/DDBJ whole genome shotgun (WGS) entry which is preliminary data.</text>
</comment>
<feature type="transmembrane region" description="Helical" evidence="6">
    <location>
        <begin position="112"/>
        <end position="135"/>
    </location>
</feature>
<evidence type="ECO:0000313" key="7">
    <source>
        <dbReference type="EMBL" id="KNZ68936.1"/>
    </source>
</evidence>
<evidence type="ECO:0000256" key="5">
    <source>
        <dbReference type="ARBA" id="ARBA00023136"/>
    </source>
</evidence>
<feature type="transmembrane region" description="Helical" evidence="6">
    <location>
        <begin position="290"/>
        <end position="308"/>
    </location>
</feature>
<feature type="transmembrane region" description="Helical" evidence="6">
    <location>
        <begin position="142"/>
        <end position="161"/>
    </location>
</feature>
<feature type="transmembrane region" description="Helical" evidence="6">
    <location>
        <begin position="314"/>
        <end position="338"/>
    </location>
</feature>
<feature type="transmembrane region" description="Helical" evidence="6">
    <location>
        <begin position="14"/>
        <end position="31"/>
    </location>
</feature>
<dbReference type="PANTHER" id="PTHR30482:SF4">
    <property type="entry name" value="SLR1201 PROTEIN"/>
    <property type="match status" value="1"/>
</dbReference>
<evidence type="ECO:0000256" key="3">
    <source>
        <dbReference type="ARBA" id="ARBA00022692"/>
    </source>
</evidence>
<dbReference type="Pfam" id="PF02653">
    <property type="entry name" value="BPD_transp_2"/>
    <property type="match status" value="1"/>
</dbReference>
<organism evidence="7 8">
    <name type="scientific">Thermincola ferriacetica</name>
    <dbReference type="NCBI Taxonomy" id="281456"/>
    <lineage>
        <taxon>Bacteria</taxon>
        <taxon>Bacillati</taxon>
        <taxon>Bacillota</taxon>
        <taxon>Clostridia</taxon>
        <taxon>Eubacteriales</taxon>
        <taxon>Thermincolaceae</taxon>
        <taxon>Thermincola</taxon>
    </lineage>
</organism>
<keyword evidence="2" id="KW-1003">Cell membrane</keyword>
<proteinExistence type="predicted"/>